<evidence type="ECO:0000256" key="2">
    <source>
        <dbReference type="ARBA" id="ARBA00022448"/>
    </source>
</evidence>
<evidence type="ECO:0000259" key="10">
    <source>
        <dbReference type="Pfam" id="PF04290"/>
    </source>
</evidence>
<evidence type="ECO:0000256" key="6">
    <source>
        <dbReference type="ARBA" id="ARBA00022989"/>
    </source>
</evidence>
<dbReference type="GO" id="GO:0022857">
    <property type="term" value="F:transmembrane transporter activity"/>
    <property type="evidence" value="ECO:0007669"/>
    <property type="project" value="UniProtKB-UniRule"/>
</dbReference>
<keyword evidence="7 9" id="KW-0472">Membrane</keyword>
<name>A0A2U1CJ92_9BURK</name>
<comment type="function">
    <text evidence="9">Part of the tripartite ATP-independent periplasmic (TRAP) transport system.</text>
</comment>
<evidence type="ECO:0000256" key="5">
    <source>
        <dbReference type="ARBA" id="ARBA00022692"/>
    </source>
</evidence>
<feature type="transmembrane region" description="Helical" evidence="9">
    <location>
        <begin position="143"/>
        <end position="162"/>
    </location>
</feature>
<feature type="transmembrane region" description="Helical" evidence="9">
    <location>
        <begin position="20"/>
        <end position="43"/>
    </location>
</feature>
<dbReference type="EMBL" id="QEKO01000005">
    <property type="protein sequence ID" value="PVY61087.1"/>
    <property type="molecule type" value="Genomic_DNA"/>
</dbReference>
<reference evidence="11 12" key="1">
    <citation type="submission" date="2018-04" db="EMBL/GenBank/DDBJ databases">
        <title>Genomic Encyclopedia of Type Strains, Phase IV (KMG-IV): sequencing the most valuable type-strain genomes for metagenomic binning, comparative biology and taxonomic classification.</title>
        <authorList>
            <person name="Goeker M."/>
        </authorList>
    </citation>
    <scope>NUCLEOTIDE SEQUENCE [LARGE SCALE GENOMIC DNA]</scope>
    <source>
        <strain evidence="11 12">DSM 10065</strain>
    </source>
</reference>
<comment type="similarity">
    <text evidence="8 9">Belongs to the TRAP transporter small permease family.</text>
</comment>
<dbReference type="Proteomes" id="UP000246145">
    <property type="component" value="Unassembled WGS sequence"/>
</dbReference>
<comment type="subcellular location">
    <subcellularLocation>
        <location evidence="1 9">Cell inner membrane</location>
        <topology evidence="1 9">Multi-pass membrane protein</topology>
    </subcellularLocation>
</comment>
<dbReference type="PANTHER" id="PTHR35011">
    <property type="entry name" value="2,3-DIKETO-L-GULONATE TRAP TRANSPORTER SMALL PERMEASE PROTEIN YIAM"/>
    <property type="match status" value="1"/>
</dbReference>
<keyword evidence="3" id="KW-1003">Cell membrane</keyword>
<dbReference type="GO" id="GO:0005886">
    <property type="term" value="C:plasma membrane"/>
    <property type="evidence" value="ECO:0007669"/>
    <property type="project" value="UniProtKB-SubCell"/>
</dbReference>
<evidence type="ECO:0000256" key="1">
    <source>
        <dbReference type="ARBA" id="ARBA00004429"/>
    </source>
</evidence>
<dbReference type="InterPro" id="IPR007387">
    <property type="entry name" value="TRAP_DctQ"/>
</dbReference>
<comment type="caution">
    <text evidence="11">The sequence shown here is derived from an EMBL/GenBank/DDBJ whole genome shotgun (WGS) entry which is preliminary data.</text>
</comment>
<evidence type="ECO:0000256" key="4">
    <source>
        <dbReference type="ARBA" id="ARBA00022519"/>
    </source>
</evidence>
<evidence type="ECO:0000256" key="9">
    <source>
        <dbReference type="RuleBase" id="RU369079"/>
    </source>
</evidence>
<feature type="domain" description="Tripartite ATP-independent periplasmic transporters DctQ component" evidence="10">
    <location>
        <begin position="41"/>
        <end position="168"/>
    </location>
</feature>
<keyword evidence="6 9" id="KW-1133">Transmembrane helix</keyword>
<dbReference type="PANTHER" id="PTHR35011:SF10">
    <property type="entry name" value="TRAP TRANSPORTER SMALL PERMEASE PROTEIN"/>
    <property type="match status" value="1"/>
</dbReference>
<proteinExistence type="inferred from homology"/>
<dbReference type="STRING" id="1231391.GCA_000308195_01299"/>
<sequence>MSNDDTLLAEHAPPGPARRLLEIICGVLAAVGVALFLVEAVLSAASIVGRTFLRNAVPGDYELVRMLSAVGIAMCLPYCEIKRGHVLVDFFTLKAPPAFKRFLDAAASILMAAVAFLLAWRTGVGMLEIRQYQETSMVLGLPVWWTYVPLAPTFALLGLAALSNMLQWREPS</sequence>
<evidence type="ECO:0000313" key="11">
    <source>
        <dbReference type="EMBL" id="PVY61087.1"/>
    </source>
</evidence>
<feature type="transmembrane region" description="Helical" evidence="9">
    <location>
        <begin position="102"/>
        <end position="123"/>
    </location>
</feature>
<comment type="subunit">
    <text evidence="9">The complex comprises the extracytoplasmic solute receptor protein and the two transmembrane proteins.</text>
</comment>
<dbReference type="RefSeq" id="WP_017523667.1">
    <property type="nucleotide sequence ID" value="NZ_JACCEX010000005.1"/>
</dbReference>
<evidence type="ECO:0000256" key="8">
    <source>
        <dbReference type="ARBA" id="ARBA00038436"/>
    </source>
</evidence>
<evidence type="ECO:0000313" key="12">
    <source>
        <dbReference type="Proteomes" id="UP000246145"/>
    </source>
</evidence>
<dbReference type="AlphaFoldDB" id="A0A2U1CJ92"/>
<keyword evidence="2 9" id="KW-0813">Transport</keyword>
<gene>
    <name evidence="11" type="ORF">C7440_3256</name>
</gene>
<dbReference type="InterPro" id="IPR055348">
    <property type="entry name" value="DctQ"/>
</dbReference>
<organism evidence="11 12">
    <name type="scientific">Pusillimonas noertemannii</name>
    <dbReference type="NCBI Taxonomy" id="305977"/>
    <lineage>
        <taxon>Bacteria</taxon>
        <taxon>Pseudomonadati</taxon>
        <taxon>Pseudomonadota</taxon>
        <taxon>Betaproteobacteria</taxon>
        <taxon>Burkholderiales</taxon>
        <taxon>Alcaligenaceae</taxon>
        <taxon>Pusillimonas</taxon>
    </lineage>
</organism>
<dbReference type="GO" id="GO:0015740">
    <property type="term" value="P:C4-dicarboxylate transport"/>
    <property type="evidence" value="ECO:0007669"/>
    <property type="project" value="TreeGrafter"/>
</dbReference>
<dbReference type="OrthoDB" id="6900059at2"/>
<evidence type="ECO:0000256" key="3">
    <source>
        <dbReference type="ARBA" id="ARBA00022475"/>
    </source>
</evidence>
<keyword evidence="4 9" id="KW-0997">Cell inner membrane</keyword>
<comment type="caution">
    <text evidence="9">Lacks conserved residue(s) required for the propagation of feature annotation.</text>
</comment>
<dbReference type="Pfam" id="PF04290">
    <property type="entry name" value="DctQ"/>
    <property type="match status" value="1"/>
</dbReference>
<evidence type="ECO:0000256" key="7">
    <source>
        <dbReference type="ARBA" id="ARBA00023136"/>
    </source>
</evidence>
<keyword evidence="12" id="KW-1185">Reference proteome</keyword>
<keyword evidence="5 9" id="KW-0812">Transmembrane</keyword>
<protein>
    <recommendedName>
        <fullName evidence="9">TRAP transporter small permease protein</fullName>
    </recommendedName>
</protein>
<accession>A0A2U1CJ92</accession>